<name>A0A4Q0SLU5_9BRAD</name>
<feature type="transmembrane region" description="Helical" evidence="2">
    <location>
        <begin position="17"/>
        <end position="40"/>
    </location>
</feature>
<keyword evidence="2" id="KW-0472">Membrane</keyword>
<sequence>MDELPGFGVSVRAMTKMILIMTAAGGSLVGSIVVLFEIMAARERKRLKSKIASVGRPLLPNFNNPKDGLGRGRSRVRPGPLEEAGPSG</sequence>
<evidence type="ECO:0000313" key="3">
    <source>
        <dbReference type="EMBL" id="RXH39528.1"/>
    </source>
</evidence>
<comment type="caution">
    <text evidence="3">The sequence shown here is derived from an EMBL/GenBank/DDBJ whole genome shotgun (WGS) entry which is preliminary data.</text>
</comment>
<evidence type="ECO:0000256" key="1">
    <source>
        <dbReference type="SAM" id="MobiDB-lite"/>
    </source>
</evidence>
<evidence type="ECO:0000313" key="4">
    <source>
        <dbReference type="Proteomes" id="UP000290565"/>
    </source>
</evidence>
<evidence type="ECO:0000256" key="2">
    <source>
        <dbReference type="SAM" id="Phobius"/>
    </source>
</evidence>
<protein>
    <submittedName>
        <fullName evidence="3">Uncharacterized protein</fullName>
    </submittedName>
</protein>
<dbReference type="Proteomes" id="UP000290565">
    <property type="component" value="Unassembled WGS sequence"/>
</dbReference>
<keyword evidence="2" id="KW-1133">Transmembrane helix</keyword>
<accession>A0A4Q0SLU5</accession>
<gene>
    <name evidence="3" type="ORF">XH94_16550</name>
</gene>
<dbReference type="AlphaFoldDB" id="A0A4Q0SLU5"/>
<organism evidence="3 4">
    <name type="scientific">Bradyrhizobium zhanjiangense</name>
    <dbReference type="NCBI Taxonomy" id="1325107"/>
    <lineage>
        <taxon>Bacteria</taxon>
        <taxon>Pseudomonadati</taxon>
        <taxon>Pseudomonadota</taxon>
        <taxon>Alphaproteobacteria</taxon>
        <taxon>Hyphomicrobiales</taxon>
        <taxon>Nitrobacteraceae</taxon>
        <taxon>Bradyrhizobium</taxon>
    </lineage>
</organism>
<reference evidence="3 4" key="1">
    <citation type="submission" date="2015-04" db="EMBL/GenBank/DDBJ databases">
        <title>Comparative genomics of rhizobia nodulating Arachis hypogaea in China.</title>
        <authorList>
            <person name="Li Y."/>
        </authorList>
    </citation>
    <scope>NUCLEOTIDE SEQUENCE [LARGE SCALE GENOMIC DNA]</scope>
    <source>
        <strain evidence="3 4">CCBAU 51787</strain>
    </source>
</reference>
<dbReference type="EMBL" id="LBJM01000047">
    <property type="protein sequence ID" value="RXH39528.1"/>
    <property type="molecule type" value="Genomic_DNA"/>
</dbReference>
<proteinExistence type="predicted"/>
<feature type="region of interest" description="Disordered" evidence="1">
    <location>
        <begin position="56"/>
        <end position="88"/>
    </location>
</feature>
<keyword evidence="2" id="KW-0812">Transmembrane</keyword>